<accession>K1YJ14</accession>
<reference evidence="1" key="1">
    <citation type="journal article" date="2012" name="Science">
        <title>Fermentation, hydrogen, and sulfur metabolism in multiple uncultivated bacterial phyla.</title>
        <authorList>
            <person name="Wrighton K.C."/>
            <person name="Thomas B.C."/>
            <person name="Sharon I."/>
            <person name="Miller C.S."/>
            <person name="Castelle C.J."/>
            <person name="VerBerkmoes N.C."/>
            <person name="Wilkins M.J."/>
            <person name="Hettich R.L."/>
            <person name="Lipton M.S."/>
            <person name="Williams K.H."/>
            <person name="Long P.E."/>
            <person name="Banfield J.F."/>
        </authorList>
    </citation>
    <scope>NUCLEOTIDE SEQUENCE [LARGE SCALE GENOMIC DNA]</scope>
</reference>
<sequence>MTKLFDFRSVEERISERDTRWDILTEPLDTLIDISDVKFVYHNGIKSDEKHAFKVFIFTEKRLYTIIRNFEENNVKITTRDLFDIISLEITLEPGYEAVMTLVFPDDSVSMVCEDEIDYGIKSQYLVQLKAIYKHLSNLI</sequence>
<gene>
    <name evidence="1" type="ORF">ACD_80C00075G0001</name>
</gene>
<name>K1YJ14_9BACT</name>
<proteinExistence type="predicted"/>
<organism evidence="1">
    <name type="scientific">uncultured bacterium</name>
    <name type="common">gcode 4</name>
    <dbReference type="NCBI Taxonomy" id="1234023"/>
    <lineage>
        <taxon>Bacteria</taxon>
        <taxon>environmental samples</taxon>
    </lineage>
</organism>
<protein>
    <submittedName>
        <fullName evidence="1">Uncharacterized protein</fullName>
    </submittedName>
</protein>
<dbReference type="EMBL" id="AMFJ01036082">
    <property type="protein sequence ID" value="EKD25384.1"/>
    <property type="molecule type" value="Genomic_DNA"/>
</dbReference>
<comment type="caution">
    <text evidence="1">The sequence shown here is derived from an EMBL/GenBank/DDBJ whole genome shotgun (WGS) entry which is preliminary data.</text>
</comment>
<dbReference type="AlphaFoldDB" id="K1YJ14"/>
<evidence type="ECO:0000313" key="1">
    <source>
        <dbReference type="EMBL" id="EKD25384.1"/>
    </source>
</evidence>